<keyword evidence="1" id="KW-0732">Signal</keyword>
<feature type="domain" description="Thioredoxin" evidence="3">
    <location>
        <begin position="6"/>
        <end position="137"/>
    </location>
</feature>
<keyword evidence="5" id="KW-1185">Reference proteome</keyword>
<gene>
    <name evidence="4" type="ORF">C1H87_18065</name>
</gene>
<reference evidence="4 5" key="1">
    <citation type="submission" date="2018-01" db="EMBL/GenBank/DDBJ databases">
        <title>Complete genome sequence of Flavivirga eckloniae ECD14 isolated from seaweed Ecklonia cava.</title>
        <authorList>
            <person name="Lee J.H."/>
            <person name="Baik K.S."/>
            <person name="Seong C.N."/>
        </authorList>
    </citation>
    <scope>NUCLEOTIDE SEQUENCE [LARGE SCALE GENOMIC DNA]</scope>
    <source>
        <strain evidence="4 5">ECD14</strain>
    </source>
</reference>
<dbReference type="PROSITE" id="PS00194">
    <property type="entry name" value="THIOREDOXIN_1"/>
    <property type="match status" value="1"/>
</dbReference>
<dbReference type="InterPro" id="IPR017937">
    <property type="entry name" value="Thioredoxin_CS"/>
</dbReference>
<sequence>MKRFLITIVFASICFISYSQDQNIDFKDGSFEEIMALAKQENKPIFMDCYTVWCGPCKQLAKNVFPQPEVSAFFNENFISIKMDMEKGEGIELAQYYNVNAYPTLLFLDSEGNVLKNHTGSLDAKNLIETGRDAIRLKK</sequence>
<dbReference type="InterPro" id="IPR013766">
    <property type="entry name" value="Thioredoxin_domain"/>
</dbReference>
<name>A0A2K9PTX5_9FLAO</name>
<dbReference type="OrthoDB" id="9811036at2"/>
<dbReference type="KEGG" id="fek:C1H87_18065"/>
<evidence type="ECO:0000313" key="5">
    <source>
        <dbReference type="Proteomes" id="UP000235826"/>
    </source>
</evidence>
<evidence type="ECO:0000313" key="4">
    <source>
        <dbReference type="EMBL" id="AUP80513.1"/>
    </source>
</evidence>
<dbReference type="InterPro" id="IPR051099">
    <property type="entry name" value="AGR/TXD"/>
</dbReference>
<dbReference type="SUPFAM" id="SSF52833">
    <property type="entry name" value="Thioredoxin-like"/>
    <property type="match status" value="1"/>
</dbReference>
<organism evidence="4 5">
    <name type="scientific">Flavivirga eckloniae</name>
    <dbReference type="NCBI Taxonomy" id="1803846"/>
    <lineage>
        <taxon>Bacteria</taxon>
        <taxon>Pseudomonadati</taxon>
        <taxon>Bacteroidota</taxon>
        <taxon>Flavobacteriia</taxon>
        <taxon>Flavobacteriales</taxon>
        <taxon>Flavobacteriaceae</taxon>
        <taxon>Flavivirga</taxon>
    </lineage>
</organism>
<dbReference type="PANTHER" id="PTHR15337:SF11">
    <property type="entry name" value="THIOREDOXIN DOMAIN-CONTAINING PROTEIN"/>
    <property type="match status" value="1"/>
</dbReference>
<dbReference type="PANTHER" id="PTHR15337">
    <property type="entry name" value="ANTERIOR GRADIENT PROTEIN-RELATED"/>
    <property type="match status" value="1"/>
</dbReference>
<accession>A0A2K9PTX5</accession>
<proteinExistence type="predicted"/>
<dbReference type="InterPro" id="IPR012336">
    <property type="entry name" value="Thioredoxin-like_fold"/>
</dbReference>
<dbReference type="Proteomes" id="UP000235826">
    <property type="component" value="Chromosome"/>
</dbReference>
<dbReference type="Gene3D" id="3.40.30.10">
    <property type="entry name" value="Glutaredoxin"/>
    <property type="match status" value="1"/>
</dbReference>
<dbReference type="EMBL" id="CP025791">
    <property type="protein sequence ID" value="AUP80513.1"/>
    <property type="molecule type" value="Genomic_DNA"/>
</dbReference>
<protein>
    <recommendedName>
        <fullName evidence="3">Thioredoxin domain-containing protein</fullName>
    </recommendedName>
</protein>
<dbReference type="Pfam" id="PF13098">
    <property type="entry name" value="Thioredoxin_2"/>
    <property type="match status" value="1"/>
</dbReference>
<dbReference type="PROSITE" id="PS51352">
    <property type="entry name" value="THIOREDOXIN_2"/>
    <property type="match status" value="1"/>
</dbReference>
<evidence type="ECO:0000259" key="3">
    <source>
        <dbReference type="PROSITE" id="PS51352"/>
    </source>
</evidence>
<keyword evidence="2" id="KW-0676">Redox-active center</keyword>
<evidence type="ECO:0000256" key="1">
    <source>
        <dbReference type="ARBA" id="ARBA00022729"/>
    </source>
</evidence>
<dbReference type="AlphaFoldDB" id="A0A2K9PTX5"/>
<dbReference type="RefSeq" id="WP_102757159.1">
    <property type="nucleotide sequence ID" value="NZ_CP025791.1"/>
</dbReference>
<evidence type="ECO:0000256" key="2">
    <source>
        <dbReference type="ARBA" id="ARBA00023284"/>
    </source>
</evidence>
<dbReference type="InterPro" id="IPR036249">
    <property type="entry name" value="Thioredoxin-like_sf"/>
</dbReference>